<evidence type="ECO:0000313" key="1">
    <source>
        <dbReference type="EMBL" id="HJF51224.1"/>
    </source>
</evidence>
<evidence type="ECO:0000313" key="2">
    <source>
        <dbReference type="Proteomes" id="UP000775129"/>
    </source>
</evidence>
<dbReference type="AlphaFoldDB" id="A0A921GRX0"/>
<gene>
    <name evidence="1" type="ORF">K8W24_15790</name>
</gene>
<dbReference type="Proteomes" id="UP000775129">
    <property type="component" value="Unassembled WGS sequence"/>
</dbReference>
<reference evidence="1" key="1">
    <citation type="journal article" date="2021" name="PeerJ">
        <title>Extensive microbial diversity within the chicken gut microbiome revealed by metagenomics and culture.</title>
        <authorList>
            <person name="Gilroy R."/>
            <person name="Ravi A."/>
            <person name="Getino M."/>
            <person name="Pursley I."/>
            <person name="Horton D.L."/>
            <person name="Alikhan N.F."/>
            <person name="Baker D."/>
            <person name="Gharbi K."/>
            <person name="Hall N."/>
            <person name="Watson M."/>
            <person name="Adriaenssens E.M."/>
            <person name="Foster-Nyarko E."/>
            <person name="Jarju S."/>
            <person name="Secka A."/>
            <person name="Antonio M."/>
            <person name="Oren A."/>
            <person name="Chaudhuri R.R."/>
            <person name="La Ragione R."/>
            <person name="Hildebrand F."/>
            <person name="Pallen M.J."/>
        </authorList>
    </citation>
    <scope>NUCLEOTIDE SEQUENCE</scope>
    <source>
        <strain evidence="1">1647</strain>
    </source>
</reference>
<accession>A0A921GRX0</accession>
<comment type="caution">
    <text evidence="1">The sequence shown here is derived from an EMBL/GenBank/DDBJ whole genome shotgun (WGS) entry which is preliminary data.</text>
</comment>
<dbReference type="EMBL" id="DYWO01000474">
    <property type="protein sequence ID" value="HJF51224.1"/>
    <property type="molecule type" value="Genomic_DNA"/>
</dbReference>
<organism evidence="1 2">
    <name type="scientific">Brachybacterium paraconglomeratum</name>
    <dbReference type="NCBI Taxonomy" id="173362"/>
    <lineage>
        <taxon>Bacteria</taxon>
        <taxon>Bacillati</taxon>
        <taxon>Actinomycetota</taxon>
        <taxon>Actinomycetes</taxon>
        <taxon>Micrococcales</taxon>
        <taxon>Dermabacteraceae</taxon>
        <taxon>Brachybacterium</taxon>
    </lineage>
</organism>
<proteinExistence type="predicted"/>
<protein>
    <submittedName>
        <fullName evidence="1">Uncharacterized protein</fullName>
    </submittedName>
</protein>
<reference evidence="1" key="2">
    <citation type="submission" date="2021-09" db="EMBL/GenBank/DDBJ databases">
        <authorList>
            <person name="Gilroy R."/>
        </authorList>
    </citation>
    <scope>NUCLEOTIDE SEQUENCE</scope>
    <source>
        <strain evidence="1">1647</strain>
    </source>
</reference>
<sequence length="74" mass="7978">MTTDQPKTVKISITVTDDGQLDFSNAGSSPDPSTHDQCRALMLGIFVLCQQAIGSKPNDEVIEDLKAWADEVIA</sequence>
<name>A0A921GRX0_9MICO</name>